<sequence>MLDRIKAFLTGAEPHQGRRFHNLEVAVAALLVRAATTDADFAGAERDAIRRIIAESFQLSPWDVDRLIAEAEAEEAKTMDLFRWTQAIKRDYDEQERIALIEKMWEVVYADGVLDDFEANLLRRVAGLIYVPDRESGQARQRVMTRLGIEPRR</sequence>
<dbReference type="CDD" id="cd07313">
    <property type="entry name" value="terB_like_2"/>
    <property type="match status" value="1"/>
</dbReference>
<accession>A0A6N6VEX0</accession>
<dbReference type="InterPro" id="IPR029024">
    <property type="entry name" value="TerB-like"/>
</dbReference>
<dbReference type="RefSeq" id="WP_152217353.1">
    <property type="nucleotide sequence ID" value="NZ_JBAQYD010000194.1"/>
</dbReference>
<evidence type="ECO:0000313" key="3">
    <source>
        <dbReference type="Proteomes" id="UP000468901"/>
    </source>
</evidence>
<dbReference type="SUPFAM" id="SSF158682">
    <property type="entry name" value="TerB-like"/>
    <property type="match status" value="1"/>
</dbReference>
<name>A0A6N6VEX0_9HYPH</name>
<evidence type="ECO:0000259" key="1">
    <source>
        <dbReference type="Pfam" id="PF05099"/>
    </source>
</evidence>
<dbReference type="EMBL" id="WESC01000017">
    <property type="protein sequence ID" value="KAB7738728.1"/>
    <property type="molecule type" value="Genomic_DNA"/>
</dbReference>
<gene>
    <name evidence="2" type="ORF">F2P47_15820</name>
</gene>
<feature type="domain" description="Co-chaperone DjlA N-terminal" evidence="1">
    <location>
        <begin position="25"/>
        <end position="141"/>
    </location>
</feature>
<keyword evidence="3" id="KW-1185">Reference proteome</keyword>
<dbReference type="AlphaFoldDB" id="A0A6N6VEX0"/>
<organism evidence="2 3">
    <name type="scientific">Parvibaculum sedimenti</name>
    <dbReference type="NCBI Taxonomy" id="2608632"/>
    <lineage>
        <taxon>Bacteria</taxon>
        <taxon>Pseudomonadati</taxon>
        <taxon>Pseudomonadota</taxon>
        <taxon>Alphaproteobacteria</taxon>
        <taxon>Hyphomicrobiales</taxon>
        <taxon>Parvibaculaceae</taxon>
        <taxon>Parvibaculum</taxon>
    </lineage>
</organism>
<reference evidence="2 3" key="1">
    <citation type="submission" date="2019-09" db="EMBL/GenBank/DDBJ databases">
        <title>Parvibaculum sedimenti sp. nov., isolated from sediment.</title>
        <authorList>
            <person name="Wang Y."/>
        </authorList>
    </citation>
    <scope>NUCLEOTIDE SEQUENCE [LARGE SCALE GENOMIC DNA]</scope>
    <source>
        <strain evidence="2 3">HXT-9</strain>
    </source>
</reference>
<dbReference type="Pfam" id="PF05099">
    <property type="entry name" value="TerB"/>
    <property type="match status" value="1"/>
</dbReference>
<dbReference type="Proteomes" id="UP000468901">
    <property type="component" value="Unassembled WGS sequence"/>
</dbReference>
<protein>
    <submittedName>
        <fullName evidence="2">TerB family tellurite resistance protein</fullName>
    </submittedName>
</protein>
<dbReference type="Gene3D" id="1.10.3680.10">
    <property type="entry name" value="TerB-like"/>
    <property type="match status" value="1"/>
</dbReference>
<proteinExistence type="predicted"/>
<evidence type="ECO:0000313" key="2">
    <source>
        <dbReference type="EMBL" id="KAB7738728.1"/>
    </source>
</evidence>
<dbReference type="InterPro" id="IPR007791">
    <property type="entry name" value="DjlA_N"/>
</dbReference>
<comment type="caution">
    <text evidence="2">The sequence shown here is derived from an EMBL/GenBank/DDBJ whole genome shotgun (WGS) entry which is preliminary data.</text>
</comment>